<dbReference type="EMBL" id="KZ824954">
    <property type="protein sequence ID" value="RAH70511.1"/>
    <property type="molecule type" value="Genomic_DNA"/>
</dbReference>
<sequence>MSTALQSDSEVPAARPSPYTYTDEQWKVHTVHPQRYYSRSREDGTLRPTRPAPCSFIGNPDIAPRTAAEKAREADKALWGSCKSVEEYEAKRREMDDVAAARAVEAGRATFHPFPRLPSELRCRIWVMAMVNSPTRIAITCSGYTPARLPRGGRCGTVAPGRPRIFAATAFMPPLMLVNWEAHGLASRHYRRAFRGVNGGGGVLAAYPSVLTIEKAMVLLLPMDRGEDLGSLAEIVVVVSPGLGGRVSFSTEYLEQFKSMLRMGTIRRLELRLTRSIPRDRARRVEEYFASLFSEIQAANSKWVTPELQVGPVHDEEKPRNDSESSSEDLFTNDD</sequence>
<dbReference type="Proteomes" id="UP000249661">
    <property type="component" value="Unassembled WGS sequence"/>
</dbReference>
<organism evidence="1 2">
    <name type="scientific">Aspergillus aculeatinus CBS 121060</name>
    <dbReference type="NCBI Taxonomy" id="1448322"/>
    <lineage>
        <taxon>Eukaryota</taxon>
        <taxon>Fungi</taxon>
        <taxon>Dikarya</taxon>
        <taxon>Ascomycota</taxon>
        <taxon>Pezizomycotina</taxon>
        <taxon>Eurotiomycetes</taxon>
        <taxon>Eurotiomycetidae</taxon>
        <taxon>Eurotiales</taxon>
        <taxon>Aspergillaceae</taxon>
        <taxon>Aspergillus</taxon>
        <taxon>Aspergillus subgen. Circumdati</taxon>
    </lineage>
</organism>
<proteinExistence type="predicted"/>
<keyword evidence="2" id="KW-1185">Reference proteome</keyword>
<evidence type="ECO:0000313" key="2">
    <source>
        <dbReference type="Proteomes" id="UP000249661"/>
    </source>
</evidence>
<accession>A0ACD1HA91</accession>
<name>A0ACD1HA91_9EURO</name>
<reference evidence="1" key="1">
    <citation type="submission" date="2018-02" db="EMBL/GenBank/DDBJ databases">
        <title>The genomes of Aspergillus section Nigri reveals drivers in fungal speciation.</title>
        <authorList>
            <consortium name="DOE Joint Genome Institute"/>
            <person name="Vesth T.C."/>
            <person name="Nybo J."/>
            <person name="Theobald S."/>
            <person name="Brandl J."/>
            <person name="Frisvad J.C."/>
            <person name="Nielsen K.F."/>
            <person name="Lyhne E.K."/>
            <person name="Kogle M.E."/>
            <person name="Kuo A."/>
            <person name="Riley R."/>
            <person name="Clum A."/>
            <person name="Nolan M."/>
            <person name="Lipzen A."/>
            <person name="Salamov A."/>
            <person name="Henrissat B."/>
            <person name="Wiebenga A."/>
            <person name="De vries R.P."/>
            <person name="Grigoriev I.V."/>
            <person name="Mortensen U.H."/>
            <person name="Andersen M.R."/>
            <person name="Baker S.E."/>
        </authorList>
    </citation>
    <scope>NUCLEOTIDE SEQUENCE</scope>
    <source>
        <strain evidence="1">CBS 121060</strain>
    </source>
</reference>
<gene>
    <name evidence="1" type="ORF">BO66DRAFT_391682</name>
</gene>
<protein>
    <submittedName>
        <fullName evidence="1">Uncharacterized protein</fullName>
    </submittedName>
</protein>
<evidence type="ECO:0000313" key="1">
    <source>
        <dbReference type="EMBL" id="RAH70511.1"/>
    </source>
</evidence>